<evidence type="ECO:0000313" key="2">
    <source>
        <dbReference type="Proteomes" id="UP001597112"/>
    </source>
</evidence>
<accession>A0ABW3JXG4</accession>
<dbReference type="Gene3D" id="2.60.40.740">
    <property type="match status" value="3"/>
</dbReference>
<reference evidence="2" key="1">
    <citation type="journal article" date="2019" name="Int. J. Syst. Evol. Microbiol.">
        <title>The Global Catalogue of Microorganisms (GCM) 10K type strain sequencing project: providing services to taxonomists for standard genome sequencing and annotation.</title>
        <authorList>
            <consortium name="The Broad Institute Genomics Platform"/>
            <consortium name="The Broad Institute Genome Sequencing Center for Infectious Disease"/>
            <person name="Wu L."/>
            <person name="Ma J."/>
        </authorList>
    </citation>
    <scope>NUCLEOTIDE SEQUENCE [LARGE SCALE GENOMIC DNA]</scope>
    <source>
        <strain evidence="2">CCUG 58938</strain>
    </source>
</reference>
<dbReference type="NCBIfam" id="TIGR04183">
    <property type="entry name" value="Por_Secre_tail"/>
    <property type="match status" value="1"/>
</dbReference>
<gene>
    <name evidence="1" type="ORF">ACFQ21_02960</name>
</gene>
<organism evidence="1 2">
    <name type="scientific">Ohtaekwangia kribbensis</name>
    <dbReference type="NCBI Taxonomy" id="688913"/>
    <lineage>
        <taxon>Bacteria</taxon>
        <taxon>Pseudomonadati</taxon>
        <taxon>Bacteroidota</taxon>
        <taxon>Cytophagia</taxon>
        <taxon>Cytophagales</taxon>
        <taxon>Fulvivirgaceae</taxon>
        <taxon>Ohtaekwangia</taxon>
    </lineage>
</organism>
<dbReference type="InterPro" id="IPR026444">
    <property type="entry name" value="Secre_tail"/>
</dbReference>
<dbReference type="EMBL" id="JBHTKA010000001">
    <property type="protein sequence ID" value="MFD0998244.1"/>
    <property type="molecule type" value="Genomic_DNA"/>
</dbReference>
<dbReference type="Pfam" id="PF13573">
    <property type="entry name" value="SprB"/>
    <property type="match status" value="7"/>
</dbReference>
<keyword evidence="2" id="KW-1185">Reference proteome</keyword>
<evidence type="ECO:0000313" key="1">
    <source>
        <dbReference type="EMBL" id="MFD0998244.1"/>
    </source>
</evidence>
<dbReference type="InterPro" id="IPR025667">
    <property type="entry name" value="SprB_repeat"/>
</dbReference>
<sequence>MMRIKFYLLFFFVVGIFNLGFAQGWVLEFGVYYSAEGNPPYSPCKFGNYQFSIGNSTSGSMYLFGQNGAVNDHYYLSGTDWDNLTDKTITINLNTVSCVNSNSNVSLGGNDNASDNINSNSNICYNLGINPTGTVTMKYSSSGSSSYDFKMGYIFWPRLVIDTARSCDAITLSAPRCLKGTAKWEVSNTSSGGWKTVSNTSKQITLTASDLSALGLSSVYGVLYARVSDSGLAGRTSAAQAFNVYAPPPTVSIADSTDAICKGESNGTVTLQISNAASAVNRFYINCTHADGSLKIEPVVYPGTYQIKDLKAGDWQFLVVNNAYDPTGTDQTVSGKYGHCNTTISHTVNEPTQVTIGFVTPLHNGYAIACNGGSIGESTAIGAGGVGGYKDFSWSTGATIEKITGLKAGTYTVSLKDANNCVATNQVILQEPTPIKVSLSAATDYNGYPVSCWNKSDGGIKSAVSGGITGYTYLWSTGATGNSVSGLGVNTYSVTVTDGNSCNASGSLALTAPVKIDFSIDQLAPLNCPGDKTAILEAKPVNATIIGAPHYNWSTGETSSTITDKGSGIYSLTLSDDQGCSTTKSITLNEPPAYKVAIVPQSDYNGSYIKCNGDANGMLAAVVKDGSNNIATAQNYLWTESGTTIGESASLSSLNNLDEGMYKVVITYGNQCKAEASYFLTDPDPVDLKLSIGSNYNGQAISCYNMTDGKLHAIGSGGTKSLSYSWNTGATGSLLSGIGAGSYTATVKDVNGCSATATMSLENPLPVQAVITDVSDYSGYDVSCYGLSDGSIVSEGKGGTGVYTYVWSNGKTVASVNGLAAGSYTVTVSDNNGCKQSISQNITEPSLLALSLADKQNISCYDGANGSIQLSASGGAGSYTYSKDNKLSWQSANSFTGLKAGSYTVVLRDNNGCEKSIATTLTQPSKINIAFKDMQPAFCSNPTGAATAVVTGGVSGYTYSWQDSKNNIVDTDVTLSSVKGGIYTLIVTDNNTCTMNGSVGITSTDGAKSTYTATAAKCFDSSDGSASITITEGDGPFVIEWPDGQSTLQGINLKKGTYDVLITDSHNCPVVQTVEVTAPDALRLAVAQEAVPTCNGVCDGAITLKATGGVGSYTYQWNNSTGATQSKLCAAVYPVVVKDFNGCVLTKDIELKHPEPLVITVVNTTLPTCKDGCDGSLEVAASGGNGTYIYTWATGGNTSIKSNLCPGSYVVSVSDAKGCKGEGTVKLDNTPALPLNLGNGVTLCVGQTYTLDAGTGWKSIVWKSNTGYTSTDQKIVVKDAASYWLEVVNDKGCIAQDTFLLETSYDLLKASFMIPKQAIAGDTVVMIDISWPIPEKVEWNYPLDMTVLQDNGDVLSGKFNTAGTYEVNLATHLGECFDQVSKTITIIESEGDFEGGRLGYEEYVKNFTLYPNPNNGAFHVGVELIDEMPITVSVWHSPSGILVRKIQQNGEKIYQLYFDLRPLTSGTYVLRLDYEMGKKYIRFVVN</sequence>
<dbReference type="Proteomes" id="UP001597112">
    <property type="component" value="Unassembled WGS sequence"/>
</dbReference>
<dbReference type="RefSeq" id="WP_377574613.1">
    <property type="nucleotide sequence ID" value="NZ_JBHTKA010000001.1"/>
</dbReference>
<protein>
    <submittedName>
        <fullName evidence="1">T9SS type A sorting domain-containing protein</fullName>
    </submittedName>
</protein>
<proteinExistence type="predicted"/>
<name>A0ABW3JXG4_9BACT</name>
<comment type="caution">
    <text evidence="1">The sequence shown here is derived from an EMBL/GenBank/DDBJ whole genome shotgun (WGS) entry which is preliminary data.</text>
</comment>